<dbReference type="InterPro" id="IPR038461">
    <property type="entry name" value="Schlafen_AlbA_2_dom_sf"/>
</dbReference>
<dbReference type="InterPro" id="IPR027417">
    <property type="entry name" value="P-loop_NTPase"/>
</dbReference>
<accession>A0AAW4Z0N7</accession>
<evidence type="ECO:0000313" key="2">
    <source>
        <dbReference type="Proteomes" id="UP001320178"/>
    </source>
</evidence>
<gene>
    <name evidence="1" type="ORF">HOP61_18675</name>
</gene>
<dbReference type="InterPro" id="IPR011990">
    <property type="entry name" value="TPR-like_helical_dom_sf"/>
</dbReference>
<dbReference type="AlphaFoldDB" id="A0AAW4Z0N7"/>
<reference evidence="1" key="2">
    <citation type="journal article" date="2021" name="Front. Microbiol.">
        <title>Aerobic Denitrification and Heterotrophic Sulfur Oxidation in the Genus Halomonas Revealed by Six Novel Species Characterizations and Genome-Based Analysis.</title>
        <authorList>
            <person name="Wang L."/>
            <person name="Shao Z."/>
        </authorList>
    </citation>
    <scope>NUCLEOTIDE SEQUENCE</scope>
    <source>
        <strain evidence="1">MCCC 1A05776</strain>
    </source>
</reference>
<dbReference type="Gene3D" id="3.30.950.30">
    <property type="entry name" value="Schlafen, AAA domain"/>
    <property type="match status" value="1"/>
</dbReference>
<organism evidence="1 2">
    <name type="scientific">Billgrantia desiderata</name>
    <dbReference type="NCBI Taxonomy" id="52021"/>
    <lineage>
        <taxon>Bacteria</taxon>
        <taxon>Pseudomonadati</taxon>
        <taxon>Pseudomonadota</taxon>
        <taxon>Gammaproteobacteria</taxon>
        <taxon>Oceanospirillales</taxon>
        <taxon>Halomonadaceae</taxon>
        <taxon>Billgrantia</taxon>
    </lineage>
</organism>
<name>A0AAW4Z0N7_9GAMM</name>
<proteinExistence type="predicted"/>
<evidence type="ECO:0000313" key="1">
    <source>
        <dbReference type="EMBL" id="MCE8053320.1"/>
    </source>
</evidence>
<reference evidence="1" key="1">
    <citation type="submission" date="2020-05" db="EMBL/GenBank/DDBJ databases">
        <authorList>
            <person name="Wang L."/>
            <person name="Shao Z."/>
        </authorList>
    </citation>
    <scope>NUCLEOTIDE SEQUENCE</scope>
    <source>
        <strain evidence="1">MCCC 1A05776</strain>
    </source>
</reference>
<protein>
    <recommendedName>
        <fullName evidence="3">Schlafen AlbA-2 domain-containing protein</fullName>
    </recommendedName>
</protein>
<dbReference type="Proteomes" id="UP001320178">
    <property type="component" value="Unassembled WGS sequence"/>
</dbReference>
<sequence>MDFSFSLSGVAAKIARCIEVQEIGDGPIDFLLSGERFCPKEGWLWDYKGRFENDEVALAKRVKQVVSFHNSFGGYIVYGVQERVKDQVFEPVEVDLNAFNLAQLRDKIKHYTGIEIDCSFGRVAKRFSSVEYEFGLLLIPKRVAGADIVKIMRDGPSKAGRSVRVFSADDVLMRSLDQCVKAEGSEHFKFLFSARSFGGMQGSKVKLLEHNLPDKQLICPKFVGRKREIALLWQWVAEPFDYTRVLAGDGGKGKTSIAYKFCEEFSQSSPQGFEKIIWLSAKEKQFSGIANDYYELNEADFTNSQDFLISLSGHCALLEEDVLGMSANGLKALVKQAISFFPSLVVVDNIDALEEDEQKKIVDFCRHLSSENVRFLITTRKKFSYSNDSCVDVSGMNLIEYKEYVASLEEKYGLSPFKAVTVEKMHEVSDGSPLLTQSIVRLHKAGLPLDKAISEWKGELGEDARNAAVRREIDSLSPEAQRALLAITYFQSCSFTELRQVLAYPKLKLMDVVEELKALFLVDEPRIAQGEDRFAVSSTTSLLVGEMRRSMASDHQALLREVKNLRSSEGEGKKGNRRRVGMVISQARALKKEGDFEKAFETIDNELARQKHHPDLILTKGWLHLENTPPDYDEARRNFRMAHEKGATRKEFLYDCWYRAEEGKSYPQGMIDAARNALKIDVHDVQAWDYRLARALVYKSLYRKGEDKLKDLVEASERISSGLAVLDPLTRKIRLEELFELNNFICKIVPANEGNRFSSFDVVSKLMEGGDVRALLFEFCHRLLTEEKRKVVSPNQISAFNRRAAKLNALLRKKIKDRGGRGLEGYFVEEI</sequence>
<dbReference type="Gene3D" id="3.40.50.300">
    <property type="entry name" value="P-loop containing nucleotide triphosphate hydrolases"/>
    <property type="match status" value="1"/>
</dbReference>
<dbReference type="RefSeq" id="WP_234240666.1">
    <property type="nucleotide sequence ID" value="NZ_JABFTS010000010.1"/>
</dbReference>
<evidence type="ECO:0008006" key="3">
    <source>
        <dbReference type="Google" id="ProtNLM"/>
    </source>
</evidence>
<dbReference type="Gene3D" id="1.25.40.10">
    <property type="entry name" value="Tetratricopeptide repeat domain"/>
    <property type="match status" value="1"/>
</dbReference>
<dbReference type="EMBL" id="JABFTS010000010">
    <property type="protein sequence ID" value="MCE8053320.1"/>
    <property type="molecule type" value="Genomic_DNA"/>
</dbReference>
<dbReference type="SUPFAM" id="SSF52540">
    <property type="entry name" value="P-loop containing nucleoside triphosphate hydrolases"/>
    <property type="match status" value="1"/>
</dbReference>
<comment type="caution">
    <text evidence="1">The sequence shown here is derived from an EMBL/GenBank/DDBJ whole genome shotgun (WGS) entry which is preliminary data.</text>
</comment>